<name>A0A8H6XHN2_9AGAR</name>
<dbReference type="Gene3D" id="1.20.1280.50">
    <property type="match status" value="1"/>
</dbReference>
<dbReference type="Pfam" id="PF00646">
    <property type="entry name" value="F-box"/>
    <property type="match status" value="1"/>
</dbReference>
<dbReference type="PROSITE" id="PS50181">
    <property type="entry name" value="FBOX"/>
    <property type="match status" value="1"/>
</dbReference>
<dbReference type="Proteomes" id="UP000623467">
    <property type="component" value="Unassembled WGS sequence"/>
</dbReference>
<dbReference type="InterPro" id="IPR001810">
    <property type="entry name" value="F-box_dom"/>
</dbReference>
<keyword evidence="3" id="KW-1185">Reference proteome</keyword>
<gene>
    <name evidence="2" type="ORF">MSAN_02096900</name>
</gene>
<dbReference type="AlphaFoldDB" id="A0A8H6XHN2"/>
<protein>
    <submittedName>
        <fullName evidence="2">F-box domain-containing protein</fullName>
    </submittedName>
</protein>
<dbReference type="SMART" id="SM00256">
    <property type="entry name" value="FBOX"/>
    <property type="match status" value="1"/>
</dbReference>
<evidence type="ECO:0000313" key="2">
    <source>
        <dbReference type="EMBL" id="KAF7340687.1"/>
    </source>
</evidence>
<dbReference type="EMBL" id="JACAZH010000029">
    <property type="protein sequence ID" value="KAF7340687.1"/>
    <property type="molecule type" value="Genomic_DNA"/>
</dbReference>
<evidence type="ECO:0000259" key="1">
    <source>
        <dbReference type="PROSITE" id="PS50181"/>
    </source>
</evidence>
<organism evidence="2 3">
    <name type="scientific">Mycena sanguinolenta</name>
    <dbReference type="NCBI Taxonomy" id="230812"/>
    <lineage>
        <taxon>Eukaryota</taxon>
        <taxon>Fungi</taxon>
        <taxon>Dikarya</taxon>
        <taxon>Basidiomycota</taxon>
        <taxon>Agaricomycotina</taxon>
        <taxon>Agaricomycetes</taxon>
        <taxon>Agaricomycetidae</taxon>
        <taxon>Agaricales</taxon>
        <taxon>Marasmiineae</taxon>
        <taxon>Mycenaceae</taxon>
        <taxon>Mycena</taxon>
    </lineage>
</organism>
<sequence>MKAYSLRDIPPEILSEIFSFLDAKTLLVCSSVCHLWLNAVKSSPELQYMLELWSDGMVPGTSVSTHADALEVLYKRRRTWQRLEWTSKNTVEIESLIFCRAYELVAGLFIQQQRGPDFHTISLSDLVDNPQNARVTQSGGIELSNFEDFAIDPTQDLIIRFYAPEPAYLDCRTMSSHEPHPRANHPVFTFSLDRHPIGVFYIQIVDDVVGIFFPEPPFSFHLFNWRTGLTITEVRDEQDIPFPVAEFHLLSSRSYIFAHAEHDTGSESGQIDIFTFDGDCPNSPINIAILELPPVNPGVWITNMIIQAGPFCANAISGIPFTKSNQNRIYMFLICYDVTKWCRLFVHWRWLHSYVIDHVREKTGTAVVPWNEWGPQNSRMLLGENHQWNRHVHGERIVLACENRNFVQVYDFGIIPQRIALVPQPTAQSEVVLHTESSTLVWDDIFEDTVTTSLPYMHTVRLLSEEYDLFLMDQDRILAMNTAEDSNHLMTAYTF</sequence>
<comment type="caution">
    <text evidence="2">The sequence shown here is derived from an EMBL/GenBank/DDBJ whole genome shotgun (WGS) entry which is preliminary data.</text>
</comment>
<dbReference type="OrthoDB" id="2745718at2759"/>
<dbReference type="InterPro" id="IPR036047">
    <property type="entry name" value="F-box-like_dom_sf"/>
</dbReference>
<feature type="domain" description="F-box" evidence="1">
    <location>
        <begin position="3"/>
        <end position="49"/>
    </location>
</feature>
<dbReference type="CDD" id="cd09917">
    <property type="entry name" value="F-box_SF"/>
    <property type="match status" value="1"/>
</dbReference>
<accession>A0A8H6XHN2</accession>
<evidence type="ECO:0000313" key="3">
    <source>
        <dbReference type="Proteomes" id="UP000623467"/>
    </source>
</evidence>
<proteinExistence type="predicted"/>
<dbReference type="SUPFAM" id="SSF81383">
    <property type="entry name" value="F-box domain"/>
    <property type="match status" value="1"/>
</dbReference>
<reference evidence="2" key="1">
    <citation type="submission" date="2020-05" db="EMBL/GenBank/DDBJ databases">
        <title>Mycena genomes resolve the evolution of fungal bioluminescence.</title>
        <authorList>
            <person name="Tsai I.J."/>
        </authorList>
    </citation>
    <scope>NUCLEOTIDE SEQUENCE</scope>
    <source>
        <strain evidence="2">160909Yilan</strain>
    </source>
</reference>